<reference evidence="1" key="1">
    <citation type="submission" date="2021-04" db="EMBL/GenBank/DDBJ databases">
        <title>Genome sequence of Serratia sp. arafor3.</title>
        <authorList>
            <person name="Besaury L."/>
        </authorList>
    </citation>
    <scope>NUCLEOTIDE SEQUENCE</scope>
    <source>
        <strain evidence="1">Arafor3</strain>
    </source>
</reference>
<dbReference type="Pfam" id="PF19924">
    <property type="entry name" value="DUF6387"/>
    <property type="match status" value="1"/>
</dbReference>
<proteinExistence type="predicted"/>
<evidence type="ECO:0000313" key="1">
    <source>
        <dbReference type="EMBL" id="MCL1028503.1"/>
    </source>
</evidence>
<dbReference type="Proteomes" id="UP001165275">
    <property type="component" value="Unassembled WGS sequence"/>
</dbReference>
<protein>
    <submittedName>
        <fullName evidence="1">Uncharacterized protein</fullName>
    </submittedName>
</protein>
<dbReference type="EMBL" id="JAGQDC010000003">
    <property type="protein sequence ID" value="MCL1028503.1"/>
    <property type="molecule type" value="Genomic_DNA"/>
</dbReference>
<keyword evidence="2" id="KW-1185">Reference proteome</keyword>
<name>A0ABT0K901_9GAMM</name>
<evidence type="ECO:0000313" key="2">
    <source>
        <dbReference type="Proteomes" id="UP001165275"/>
    </source>
</evidence>
<sequence length="321" mass="37386">MTKKVLPKEIKSWLSLKNYFIFQTLTIEQILQELEFRVMFLIDYTSDDEESNEEWSLVKTRMLEEIMKGAILSSDISDLALSTFSEKVAIRDKNSQEPKEFRINGMPVISNNHGLRSYPEELSGDESITPFNMGDLASYYRFYLRHKHIVHGDRILEINDGRIFSCVSAVEDRSSEFEDEVVIKVNLASFTDDELLAEFKELLKEWRFELDIDEPQASRTRIGISTIKKIATYKVFPFLDLMLWESINGKKISNELASRVLFPDDEDECEVIGGQQVKDTIRPFVERILNEDTYPLLKHYVKKNSHLKTMRLSDVMKLAED</sequence>
<dbReference type="InterPro" id="IPR045664">
    <property type="entry name" value="DUF6387"/>
</dbReference>
<accession>A0ABT0K901</accession>
<dbReference type="RefSeq" id="WP_248944773.1">
    <property type="nucleotide sequence ID" value="NZ_CBCSGY010000004.1"/>
</dbReference>
<organism evidence="1 2">
    <name type="scientific">Serratia silvae</name>
    <dbReference type="NCBI Taxonomy" id="2824122"/>
    <lineage>
        <taxon>Bacteria</taxon>
        <taxon>Pseudomonadati</taxon>
        <taxon>Pseudomonadota</taxon>
        <taxon>Gammaproteobacteria</taxon>
        <taxon>Enterobacterales</taxon>
        <taxon>Yersiniaceae</taxon>
        <taxon>Serratia</taxon>
    </lineage>
</organism>
<gene>
    <name evidence="1" type="ORF">KAJ71_05545</name>
</gene>
<comment type="caution">
    <text evidence="1">The sequence shown here is derived from an EMBL/GenBank/DDBJ whole genome shotgun (WGS) entry which is preliminary data.</text>
</comment>